<dbReference type="CDD" id="cd00037">
    <property type="entry name" value="CLECT"/>
    <property type="match status" value="1"/>
</dbReference>
<evidence type="ECO:0000259" key="2">
    <source>
        <dbReference type="PROSITE" id="PS50041"/>
    </source>
</evidence>
<dbReference type="InterPro" id="IPR001304">
    <property type="entry name" value="C-type_lectin-like"/>
</dbReference>
<comment type="caution">
    <text evidence="3">The sequence shown here is derived from an EMBL/GenBank/DDBJ whole genome shotgun (WGS) entry which is preliminary data.</text>
</comment>
<dbReference type="InterPro" id="IPR022041">
    <property type="entry name" value="Methyltransf_FA"/>
</dbReference>
<gene>
    <name evidence="3" type="ORF">BaRGS_00036941</name>
</gene>
<keyword evidence="1" id="KW-0175">Coiled coil</keyword>
<name>A0ABD0JAE2_9CAEN</name>
<proteinExistence type="predicted"/>
<feature type="coiled-coil region" evidence="1">
    <location>
        <begin position="433"/>
        <end position="467"/>
    </location>
</feature>
<dbReference type="Pfam" id="PF12248">
    <property type="entry name" value="Methyltransf_FA"/>
    <property type="match status" value="2"/>
</dbReference>
<dbReference type="Proteomes" id="UP001519460">
    <property type="component" value="Unassembled WGS sequence"/>
</dbReference>
<dbReference type="AlphaFoldDB" id="A0ABD0JAE2"/>
<reference evidence="3 4" key="1">
    <citation type="journal article" date="2023" name="Sci. Data">
        <title>Genome assembly of the Korean intertidal mud-creeper Batillaria attramentaria.</title>
        <authorList>
            <person name="Patra A.K."/>
            <person name="Ho P.T."/>
            <person name="Jun S."/>
            <person name="Lee S.J."/>
            <person name="Kim Y."/>
            <person name="Won Y.J."/>
        </authorList>
    </citation>
    <scope>NUCLEOTIDE SEQUENCE [LARGE SCALE GENOMIC DNA]</scope>
    <source>
        <strain evidence="3">Wonlab-2016</strain>
    </source>
</reference>
<sequence length="957" mass="107889">SLGFKWTASSPDDNATITACIGDKVTFPWEYTVDGDEVVLTTAWHQITDEEKALATHTSGDFFLSSTVEMDIRFLTNAGIEISNYTYVDFATYRVTVKYLLHGDLYSQSRSVVLALPDVPVVAGDRLVAHVQPEPVLDTDTGDRHVQLTCGLFMSIGRMGPESVVWTTPSGRGVPSTSYSNGRFHLRLPNPVVAGEYHCNLKNPSQAGRCVKNMLALRLGAHVTVDEVLARLMLLEGGVEILQDKDVETDSELKRQKEVDSSLQDELSEQKATDNQLISDVLRLKEGMSLQEETDNNHTSDITSLKNEMLLQKKQDGEILSSVNSLQENLVLQEKTDSNHTTDIVNLKNEILLQNKTDQRILRNISSLQEDLHLQENTDRQLSSDVEVLREMLTQQEEADLTLSANMTELREDLTLLEDEFKTDIVGEFLSNTTDLQEELEKQEKADEQLRSDVSDLTSIIQELERNVTSDLKTFLRQAVSEWTAGTHKASTCTKIFPGGVSVWPDGIPAEIGEKLTFSVKTCDDAWLHLTTYPKSDSRYTTRMYRVFIGYSGNTKSVIMYEPGSKTVAEHEHSPLDCGLFQRFYVSWDNGEVKVGTVKEPTGQAVTFNDPFLSYKPDDPIDVRYVTVLTGESRAVWRFDKTVCPYATTQDHVVTATEDGDTCVINLPGHTPIWPDTIPSGVGKSFIFAVKTCLSAYLYLTTHPNNHANYGDKMYEIWIGAWENTKSRLRLVRPDTTVDTHSHSPLDCASFRRFYVSWEGGEVKVGTVEESPDLRYIFNDPFLSHKFDDPIEVNYAYIDGWHDAAEWHIDDPTRTCDQQPVKRCPSSEWSKFQSSCYRVVKTKLSWTEAKDDCKRRDGTLAEIGTSEENEFAKGLAKKSGGGVSVWLGGTDSSDEGTWVWDASRRPVQFTEWADNEPNNWKGISSNGEDCLEIRYNYNFKWNDVTCSLKQYHLCEIL</sequence>
<dbReference type="Gene3D" id="3.10.100.10">
    <property type="entry name" value="Mannose-Binding Protein A, subunit A"/>
    <property type="match status" value="1"/>
</dbReference>
<dbReference type="PANTHER" id="PTHR22803">
    <property type="entry name" value="MANNOSE, PHOSPHOLIPASE, LECTIN RECEPTOR RELATED"/>
    <property type="match status" value="1"/>
</dbReference>
<feature type="domain" description="C-type lectin" evidence="2">
    <location>
        <begin position="832"/>
        <end position="955"/>
    </location>
</feature>
<keyword evidence="4" id="KW-1185">Reference proteome</keyword>
<dbReference type="InterPro" id="IPR016186">
    <property type="entry name" value="C-type_lectin-like/link_sf"/>
</dbReference>
<evidence type="ECO:0000313" key="4">
    <source>
        <dbReference type="Proteomes" id="UP001519460"/>
    </source>
</evidence>
<dbReference type="Pfam" id="PF00059">
    <property type="entry name" value="Lectin_C"/>
    <property type="match status" value="1"/>
</dbReference>
<dbReference type="PROSITE" id="PS50041">
    <property type="entry name" value="C_TYPE_LECTIN_2"/>
    <property type="match status" value="1"/>
</dbReference>
<evidence type="ECO:0000313" key="3">
    <source>
        <dbReference type="EMBL" id="KAK7467835.1"/>
    </source>
</evidence>
<dbReference type="SMART" id="SM00034">
    <property type="entry name" value="CLECT"/>
    <property type="match status" value="1"/>
</dbReference>
<dbReference type="InterPro" id="IPR016187">
    <property type="entry name" value="CTDL_fold"/>
</dbReference>
<protein>
    <recommendedName>
        <fullName evidence="2">C-type lectin domain-containing protein</fullName>
    </recommendedName>
</protein>
<dbReference type="SUPFAM" id="SSF56436">
    <property type="entry name" value="C-type lectin-like"/>
    <property type="match status" value="1"/>
</dbReference>
<dbReference type="InterPro" id="IPR050111">
    <property type="entry name" value="C-type_lectin/snaclec_domain"/>
</dbReference>
<evidence type="ECO:0000256" key="1">
    <source>
        <dbReference type="SAM" id="Coils"/>
    </source>
</evidence>
<dbReference type="EMBL" id="JACVVK020000537">
    <property type="protein sequence ID" value="KAK7467835.1"/>
    <property type="molecule type" value="Genomic_DNA"/>
</dbReference>
<feature type="non-terminal residue" evidence="3">
    <location>
        <position position="1"/>
    </location>
</feature>
<accession>A0ABD0JAE2</accession>
<organism evidence="3 4">
    <name type="scientific">Batillaria attramentaria</name>
    <dbReference type="NCBI Taxonomy" id="370345"/>
    <lineage>
        <taxon>Eukaryota</taxon>
        <taxon>Metazoa</taxon>
        <taxon>Spiralia</taxon>
        <taxon>Lophotrochozoa</taxon>
        <taxon>Mollusca</taxon>
        <taxon>Gastropoda</taxon>
        <taxon>Caenogastropoda</taxon>
        <taxon>Sorbeoconcha</taxon>
        <taxon>Cerithioidea</taxon>
        <taxon>Batillariidae</taxon>
        <taxon>Batillaria</taxon>
    </lineage>
</organism>